<dbReference type="Pfam" id="PF04290">
    <property type="entry name" value="DctQ"/>
    <property type="match status" value="1"/>
</dbReference>
<evidence type="ECO:0000256" key="4">
    <source>
        <dbReference type="ARBA" id="ARBA00022519"/>
    </source>
</evidence>
<comment type="similarity">
    <text evidence="8 9">Belongs to the TRAP transporter small permease family.</text>
</comment>
<dbReference type="GO" id="GO:0022857">
    <property type="term" value="F:transmembrane transporter activity"/>
    <property type="evidence" value="ECO:0007669"/>
    <property type="project" value="UniProtKB-UniRule"/>
</dbReference>
<evidence type="ECO:0000259" key="10">
    <source>
        <dbReference type="Pfam" id="PF04290"/>
    </source>
</evidence>
<proteinExistence type="inferred from homology"/>
<keyword evidence="2 9" id="KW-0813">Transport</keyword>
<comment type="subcellular location">
    <subcellularLocation>
        <location evidence="1 9">Cell inner membrane</location>
        <topology evidence="1 9">Multi-pass membrane protein</topology>
    </subcellularLocation>
</comment>
<feature type="domain" description="Tripartite ATP-independent periplasmic transporters DctQ component" evidence="10">
    <location>
        <begin position="31"/>
        <end position="160"/>
    </location>
</feature>
<comment type="function">
    <text evidence="9">Part of the tripartite ATP-independent periplasmic (TRAP) transport system.</text>
</comment>
<evidence type="ECO:0000313" key="11">
    <source>
        <dbReference type="EMBL" id="XBO70300.1"/>
    </source>
</evidence>
<dbReference type="EMBL" id="CP098827">
    <property type="protein sequence ID" value="XBO70300.1"/>
    <property type="molecule type" value="Genomic_DNA"/>
</dbReference>
<evidence type="ECO:0000256" key="7">
    <source>
        <dbReference type="ARBA" id="ARBA00023136"/>
    </source>
</evidence>
<feature type="transmembrane region" description="Helical" evidence="9">
    <location>
        <begin position="12"/>
        <end position="35"/>
    </location>
</feature>
<dbReference type="RefSeq" id="WP_108132356.1">
    <property type="nucleotide sequence ID" value="NZ_CP098827.1"/>
</dbReference>
<dbReference type="InterPro" id="IPR007387">
    <property type="entry name" value="TRAP_DctQ"/>
</dbReference>
<evidence type="ECO:0000256" key="1">
    <source>
        <dbReference type="ARBA" id="ARBA00004429"/>
    </source>
</evidence>
<keyword evidence="6 9" id="KW-1133">Transmembrane helix</keyword>
<keyword evidence="3" id="KW-1003">Cell membrane</keyword>
<evidence type="ECO:0000256" key="2">
    <source>
        <dbReference type="ARBA" id="ARBA00022448"/>
    </source>
</evidence>
<keyword evidence="4 9" id="KW-0997">Cell inner membrane</keyword>
<gene>
    <name evidence="11" type="ORF">NFG58_17015</name>
</gene>
<dbReference type="AlphaFoldDB" id="A0AAU7KFY5"/>
<sequence>MKAHAQRIPLKGWDGVLAILRLASMAVLVFMTVSICYDTVMRYAFSAPTHWSLEINSFLLVYLAVMGAAEAQRFDAHIRITFFKDKLPAKARRLLEVFTGLAGMTFCAILAWRGYLMAAQAFEYGERVSSALGTPMGIPYALLPIGFTALGLQFLIDTLASLSRGAPLPPPDGSDHIDATHP</sequence>
<comment type="caution">
    <text evidence="9">Lacks conserved residue(s) required for the propagation of feature annotation.</text>
</comment>
<evidence type="ECO:0000256" key="9">
    <source>
        <dbReference type="RuleBase" id="RU369079"/>
    </source>
</evidence>
<dbReference type="PANTHER" id="PTHR35011:SF10">
    <property type="entry name" value="TRAP TRANSPORTER SMALL PERMEASE PROTEIN"/>
    <property type="match status" value="1"/>
</dbReference>
<evidence type="ECO:0000256" key="5">
    <source>
        <dbReference type="ARBA" id="ARBA00022692"/>
    </source>
</evidence>
<comment type="subunit">
    <text evidence="9">The complex comprises the extracytoplasmic solute receptor protein and the two transmembrane proteins.</text>
</comment>
<dbReference type="GO" id="GO:0015740">
    <property type="term" value="P:C4-dicarboxylate transport"/>
    <property type="evidence" value="ECO:0007669"/>
    <property type="project" value="TreeGrafter"/>
</dbReference>
<keyword evidence="5 9" id="KW-0812">Transmembrane</keyword>
<protein>
    <recommendedName>
        <fullName evidence="9">TRAP transporter small permease protein</fullName>
    </recommendedName>
</protein>
<dbReference type="PANTHER" id="PTHR35011">
    <property type="entry name" value="2,3-DIKETO-L-GULONATE TRAP TRANSPORTER SMALL PERMEASE PROTEIN YIAM"/>
    <property type="match status" value="1"/>
</dbReference>
<organism evidence="11">
    <name type="scientific">Halomonas sp. RT37</name>
    <dbReference type="NCBI Taxonomy" id="2950872"/>
    <lineage>
        <taxon>Bacteria</taxon>
        <taxon>Pseudomonadati</taxon>
        <taxon>Pseudomonadota</taxon>
        <taxon>Gammaproteobacteria</taxon>
        <taxon>Oceanospirillales</taxon>
        <taxon>Halomonadaceae</taxon>
        <taxon>Halomonas</taxon>
    </lineage>
</organism>
<name>A0AAU7KFY5_9GAMM</name>
<dbReference type="InterPro" id="IPR055348">
    <property type="entry name" value="DctQ"/>
</dbReference>
<evidence type="ECO:0000256" key="6">
    <source>
        <dbReference type="ARBA" id="ARBA00022989"/>
    </source>
</evidence>
<feature type="transmembrane region" description="Helical" evidence="9">
    <location>
        <begin position="94"/>
        <end position="116"/>
    </location>
</feature>
<feature type="transmembrane region" description="Helical" evidence="9">
    <location>
        <begin position="136"/>
        <end position="156"/>
    </location>
</feature>
<evidence type="ECO:0000256" key="8">
    <source>
        <dbReference type="ARBA" id="ARBA00038436"/>
    </source>
</evidence>
<reference evidence="11" key="1">
    <citation type="submission" date="2022-06" db="EMBL/GenBank/DDBJ databases">
        <title>A novel DMS-producing enzyme.</title>
        <authorList>
            <person name="Zhang Y."/>
        </authorList>
    </citation>
    <scope>NUCLEOTIDE SEQUENCE</scope>
    <source>
        <strain evidence="11">RT37</strain>
    </source>
</reference>
<keyword evidence="7 9" id="KW-0472">Membrane</keyword>
<dbReference type="GO" id="GO:0005886">
    <property type="term" value="C:plasma membrane"/>
    <property type="evidence" value="ECO:0007669"/>
    <property type="project" value="UniProtKB-SubCell"/>
</dbReference>
<evidence type="ECO:0000256" key="3">
    <source>
        <dbReference type="ARBA" id="ARBA00022475"/>
    </source>
</evidence>
<accession>A0AAU7KFY5</accession>